<evidence type="ECO:0000313" key="3">
    <source>
        <dbReference type="Proteomes" id="UP000694556"/>
    </source>
</evidence>
<dbReference type="InterPro" id="IPR006549">
    <property type="entry name" value="HAD-SF_hydro_IIIA"/>
</dbReference>
<feature type="compositionally biased region" description="Gly residues" evidence="1">
    <location>
        <begin position="16"/>
        <end position="29"/>
    </location>
</feature>
<reference evidence="2" key="2">
    <citation type="submission" date="2025-09" db="UniProtKB">
        <authorList>
            <consortium name="Ensembl"/>
        </authorList>
    </citation>
    <scope>IDENTIFICATION</scope>
</reference>
<protein>
    <submittedName>
        <fullName evidence="2">Polynucleotide kinase 3'-phosphatase</fullName>
    </submittedName>
</protein>
<proteinExistence type="predicted"/>
<dbReference type="InterPro" id="IPR006550">
    <property type="entry name" value="PNKP"/>
</dbReference>
<dbReference type="Pfam" id="PF08645">
    <property type="entry name" value="PNK3P"/>
    <property type="match status" value="1"/>
</dbReference>
<dbReference type="Gene3D" id="3.40.50.1000">
    <property type="entry name" value="HAD superfamily/HAD-like"/>
    <property type="match status" value="1"/>
</dbReference>
<dbReference type="InterPro" id="IPR013954">
    <property type="entry name" value="PNK3P"/>
</dbReference>
<dbReference type="Gene3D" id="2.60.200.20">
    <property type="match status" value="1"/>
</dbReference>
<dbReference type="Pfam" id="PF13671">
    <property type="entry name" value="AAA_33"/>
    <property type="match status" value="1"/>
</dbReference>
<dbReference type="InterPro" id="IPR006551">
    <property type="entry name" value="Polynucleotide_phosphatase"/>
</dbReference>
<dbReference type="GO" id="GO:0005634">
    <property type="term" value="C:nucleus"/>
    <property type="evidence" value="ECO:0007669"/>
    <property type="project" value="TreeGrafter"/>
</dbReference>
<keyword evidence="3" id="KW-1185">Reference proteome</keyword>
<dbReference type="SUPFAM" id="SSF52540">
    <property type="entry name" value="P-loop containing nucleoside triphosphate hydrolases"/>
    <property type="match status" value="1"/>
</dbReference>
<dbReference type="InterPro" id="IPR027417">
    <property type="entry name" value="P-loop_NTPase"/>
</dbReference>
<feature type="compositionally biased region" description="Pro residues" evidence="1">
    <location>
        <begin position="98"/>
        <end position="118"/>
    </location>
</feature>
<dbReference type="SUPFAM" id="SSF49879">
    <property type="entry name" value="SMAD/FHA domain"/>
    <property type="match status" value="1"/>
</dbReference>
<dbReference type="Ensembl" id="ENSCMMT00000006894.1">
    <property type="protein sequence ID" value="ENSCMMP00000006190.1"/>
    <property type="gene ID" value="ENSCMMG00000003487.1"/>
</dbReference>
<accession>A0A8C3BIC7</accession>
<dbReference type="NCBIfam" id="TIGR01664">
    <property type="entry name" value="DNA-3'-Pase"/>
    <property type="match status" value="1"/>
</dbReference>
<feature type="region of interest" description="Disordered" evidence="1">
    <location>
        <begin position="83"/>
        <end position="130"/>
    </location>
</feature>
<dbReference type="SUPFAM" id="SSF56784">
    <property type="entry name" value="HAD-like"/>
    <property type="match status" value="1"/>
</dbReference>
<dbReference type="Gene3D" id="3.40.50.300">
    <property type="entry name" value="P-loop containing nucleotide triphosphate hydrolases"/>
    <property type="match status" value="1"/>
</dbReference>
<dbReference type="CDD" id="cd01625">
    <property type="entry name" value="HAD_PNP"/>
    <property type="match status" value="1"/>
</dbReference>
<dbReference type="NCBIfam" id="TIGR01662">
    <property type="entry name" value="HAD-SF-IIIA"/>
    <property type="match status" value="1"/>
</dbReference>
<sequence>MGGLGESWEHLEGVSGAFGGGPGFRGAPGGLPDTPPPPPKKIQRGVNPTSVGGVPLGRGGRATLRGGQRLCLVNGLYPLELRFHDPPAPPRAPKRPRSPSPGPPPASTTPPPAAPPPSWEHHGPLLVYTPPGVQPRSQIAAFDLDGTLITTKSGRVFPTGPDDWRILYPEIPKKLKQLQSDGYKLVVFTNQMGIARGRLRADDFKAKVEAVARRLGVPLQVMVATAPGIYRKPVLGMWDHLCEKVGGLGALGGDWDLYVGDAAGRPPNWAPGRKKKDFSCSDRLFALNAALPFHTPEEFFLGWAPAPFDLPTFDPRTLDPEAPLHDPPDAPLLAPGPEVVVAVGFPAAGKSTFLKTHFVPAGYAYVNRDTLGSWQRCVAATEAALAQGRSVAVDNTNPDPEARQRYIACARAAAVPCRCLLFTASLEQARHNSRFRDMTESGHVPVTDAVLHSYKISPCSPPPFPPNFPHFPSTFFPPSHRFYSFTPILPKSALFRPRNRFVEPTLAEGFVGILRVPFVPRFRDPARRRLFAQFSDG</sequence>
<organism evidence="2 3">
    <name type="scientific">Cairina moschata</name>
    <name type="common">Muscovy duck</name>
    <dbReference type="NCBI Taxonomy" id="8855"/>
    <lineage>
        <taxon>Eukaryota</taxon>
        <taxon>Metazoa</taxon>
        <taxon>Chordata</taxon>
        <taxon>Craniata</taxon>
        <taxon>Vertebrata</taxon>
        <taxon>Euteleostomi</taxon>
        <taxon>Archelosauria</taxon>
        <taxon>Archosauria</taxon>
        <taxon>Dinosauria</taxon>
        <taxon>Saurischia</taxon>
        <taxon>Theropoda</taxon>
        <taxon>Coelurosauria</taxon>
        <taxon>Aves</taxon>
        <taxon>Neognathae</taxon>
        <taxon>Galloanserae</taxon>
        <taxon>Anseriformes</taxon>
        <taxon>Anatidae</taxon>
        <taxon>Anatinae</taxon>
        <taxon>Cairina</taxon>
    </lineage>
</organism>
<dbReference type="AlphaFoldDB" id="A0A8C3BIC7"/>
<dbReference type="InterPro" id="IPR023214">
    <property type="entry name" value="HAD_sf"/>
</dbReference>
<reference evidence="2" key="1">
    <citation type="submission" date="2025-08" db="UniProtKB">
        <authorList>
            <consortium name="Ensembl"/>
        </authorList>
    </citation>
    <scope>IDENTIFICATION</scope>
</reference>
<dbReference type="GO" id="GO:0046403">
    <property type="term" value="F:polynucleotide 3'-phosphatase activity"/>
    <property type="evidence" value="ECO:0007669"/>
    <property type="project" value="InterPro"/>
</dbReference>
<dbReference type="InterPro" id="IPR036412">
    <property type="entry name" value="HAD-like_sf"/>
</dbReference>
<dbReference type="GO" id="GO:0046404">
    <property type="term" value="F:ATP-dependent polydeoxyribonucleotide 5'-hydroxyl-kinase activity"/>
    <property type="evidence" value="ECO:0007669"/>
    <property type="project" value="InterPro"/>
</dbReference>
<dbReference type="FunFam" id="3.40.50.300:FF:000737">
    <property type="entry name" value="Bifunctional polynucleotide phosphatase/kinase"/>
    <property type="match status" value="1"/>
</dbReference>
<dbReference type="PANTHER" id="PTHR12083">
    <property type="entry name" value="BIFUNCTIONAL POLYNUCLEOTIDE PHOSPHATASE/KINASE"/>
    <property type="match status" value="1"/>
</dbReference>
<dbReference type="GO" id="GO:0006281">
    <property type="term" value="P:DNA repair"/>
    <property type="evidence" value="ECO:0007669"/>
    <property type="project" value="InterPro"/>
</dbReference>
<dbReference type="GO" id="GO:0003690">
    <property type="term" value="F:double-stranded DNA binding"/>
    <property type="evidence" value="ECO:0007669"/>
    <property type="project" value="TreeGrafter"/>
</dbReference>
<name>A0A8C3BIC7_CAIMO</name>
<dbReference type="Proteomes" id="UP000694556">
    <property type="component" value="Unassembled WGS sequence"/>
</dbReference>
<dbReference type="NCBIfam" id="TIGR01663">
    <property type="entry name" value="PNK-3'Pase"/>
    <property type="match status" value="1"/>
</dbReference>
<dbReference type="FunFam" id="3.40.50.1000:FF:000078">
    <property type="entry name" value="Bifunctional polynucleotide phosphatase/kinase"/>
    <property type="match status" value="1"/>
</dbReference>
<dbReference type="PANTHER" id="PTHR12083:SF9">
    <property type="entry name" value="BIFUNCTIONAL POLYNUCLEOTIDE PHOSPHATASE_KINASE"/>
    <property type="match status" value="1"/>
</dbReference>
<evidence type="ECO:0000313" key="2">
    <source>
        <dbReference type="Ensembl" id="ENSCMMP00000006190.1"/>
    </source>
</evidence>
<feature type="region of interest" description="Disordered" evidence="1">
    <location>
        <begin position="1"/>
        <end position="63"/>
    </location>
</feature>
<dbReference type="InterPro" id="IPR008984">
    <property type="entry name" value="SMAD_FHA_dom_sf"/>
</dbReference>
<evidence type="ECO:0000256" key="1">
    <source>
        <dbReference type="SAM" id="MobiDB-lite"/>
    </source>
</evidence>